<evidence type="ECO:0000256" key="11">
    <source>
        <dbReference type="ARBA" id="ARBA00023212"/>
    </source>
</evidence>
<feature type="region of interest" description="Disordered" evidence="18">
    <location>
        <begin position="439"/>
        <end position="474"/>
    </location>
</feature>
<feature type="compositionally biased region" description="Low complexity" evidence="18">
    <location>
        <begin position="463"/>
        <end position="474"/>
    </location>
</feature>
<evidence type="ECO:0000256" key="2">
    <source>
        <dbReference type="ARBA" id="ARBA00004245"/>
    </source>
</evidence>
<accession>A0AAW0HD52</accession>
<evidence type="ECO:0000256" key="6">
    <source>
        <dbReference type="ARBA" id="ARBA00022840"/>
    </source>
</evidence>
<dbReference type="GO" id="GO:0051231">
    <property type="term" value="P:spindle elongation"/>
    <property type="evidence" value="ECO:0007669"/>
    <property type="project" value="TreeGrafter"/>
</dbReference>
<proteinExistence type="inferred from homology"/>
<dbReference type="PROSITE" id="PS50067">
    <property type="entry name" value="KINESIN_MOTOR_2"/>
    <property type="match status" value="1"/>
</dbReference>
<keyword evidence="3" id="KW-0963">Cytoplasm</keyword>
<dbReference type="CDD" id="cd01376">
    <property type="entry name" value="KISc_KID_like"/>
    <property type="match status" value="1"/>
</dbReference>
<dbReference type="GO" id="GO:0005819">
    <property type="term" value="C:spindle"/>
    <property type="evidence" value="ECO:0007669"/>
    <property type="project" value="UniProtKB-ARBA"/>
</dbReference>
<evidence type="ECO:0000256" key="14">
    <source>
        <dbReference type="ARBA" id="ARBA00062990"/>
    </source>
</evidence>
<dbReference type="InterPro" id="IPR019821">
    <property type="entry name" value="Kinesin_motor_CS"/>
</dbReference>
<evidence type="ECO:0000256" key="10">
    <source>
        <dbReference type="ARBA" id="ARBA00023175"/>
    </source>
</evidence>
<evidence type="ECO:0000256" key="17">
    <source>
        <dbReference type="SAM" id="Coils"/>
    </source>
</evidence>
<comment type="similarity">
    <text evidence="15 16">Belongs to the TRAFAC class myosin-kinesin ATPase superfamily. Kinesin family.</text>
</comment>
<feature type="coiled-coil region" evidence="17">
    <location>
        <begin position="521"/>
        <end position="555"/>
    </location>
</feature>
<feature type="domain" description="Kinesin motor" evidence="19">
    <location>
        <begin position="66"/>
        <end position="391"/>
    </location>
</feature>
<evidence type="ECO:0000256" key="13">
    <source>
        <dbReference type="ARBA" id="ARBA00045288"/>
    </source>
</evidence>
<dbReference type="GO" id="GO:0003677">
    <property type="term" value="F:DNA binding"/>
    <property type="evidence" value="ECO:0007669"/>
    <property type="project" value="UniProtKB-KW"/>
</dbReference>
<dbReference type="GO" id="GO:0007052">
    <property type="term" value="P:mitotic spindle organization"/>
    <property type="evidence" value="ECO:0007669"/>
    <property type="project" value="TreeGrafter"/>
</dbReference>
<dbReference type="EMBL" id="JBBHLL010000615">
    <property type="protein sequence ID" value="KAK7799403.1"/>
    <property type="molecule type" value="Genomic_DNA"/>
</dbReference>
<dbReference type="SUPFAM" id="SSF47781">
    <property type="entry name" value="RuvA domain 2-like"/>
    <property type="match status" value="1"/>
</dbReference>
<organism evidence="20 21">
    <name type="scientific">Myodes glareolus</name>
    <name type="common">Bank vole</name>
    <name type="synonym">Clethrionomys glareolus</name>
    <dbReference type="NCBI Taxonomy" id="447135"/>
    <lineage>
        <taxon>Eukaryota</taxon>
        <taxon>Metazoa</taxon>
        <taxon>Chordata</taxon>
        <taxon>Craniata</taxon>
        <taxon>Vertebrata</taxon>
        <taxon>Euteleostomi</taxon>
        <taxon>Mammalia</taxon>
        <taxon>Eutheria</taxon>
        <taxon>Euarchontoglires</taxon>
        <taxon>Glires</taxon>
        <taxon>Rodentia</taxon>
        <taxon>Myomorpha</taxon>
        <taxon>Muroidea</taxon>
        <taxon>Cricetidae</taxon>
        <taxon>Arvicolinae</taxon>
        <taxon>Myodes</taxon>
    </lineage>
</organism>
<gene>
    <name evidence="20" type="ORF">U0070_006111</name>
</gene>
<comment type="caution">
    <text evidence="20">The sequence shown here is derived from an EMBL/GenBank/DDBJ whole genome shotgun (WGS) entry which is preliminary data.</text>
</comment>
<keyword evidence="10 15" id="KW-0505">Motor protein</keyword>
<dbReference type="Gene3D" id="3.40.850.10">
    <property type="entry name" value="Kinesin motor domain"/>
    <property type="match status" value="1"/>
</dbReference>
<evidence type="ECO:0000256" key="9">
    <source>
        <dbReference type="ARBA" id="ARBA00023125"/>
    </source>
</evidence>
<dbReference type="SUPFAM" id="SSF52540">
    <property type="entry name" value="P-loop containing nucleoside triphosphate hydrolases"/>
    <property type="match status" value="1"/>
</dbReference>
<dbReference type="InterPro" id="IPR010994">
    <property type="entry name" value="RuvA_2-like"/>
</dbReference>
<dbReference type="GO" id="GO:0003777">
    <property type="term" value="F:microtubule motor activity"/>
    <property type="evidence" value="ECO:0007669"/>
    <property type="project" value="InterPro"/>
</dbReference>
<evidence type="ECO:0000313" key="20">
    <source>
        <dbReference type="EMBL" id="KAK7799403.1"/>
    </source>
</evidence>
<dbReference type="PROSITE" id="PS00411">
    <property type="entry name" value="KINESIN_MOTOR_1"/>
    <property type="match status" value="1"/>
</dbReference>
<keyword evidence="5 15" id="KW-0547">Nucleotide-binding</keyword>
<evidence type="ECO:0000256" key="7">
    <source>
        <dbReference type="ARBA" id="ARBA00022843"/>
    </source>
</evidence>
<feature type="binding site" evidence="15">
    <location>
        <begin position="150"/>
        <end position="157"/>
    </location>
    <ligand>
        <name>ATP</name>
        <dbReference type="ChEBI" id="CHEBI:30616"/>
    </ligand>
</feature>
<dbReference type="GO" id="GO:0007018">
    <property type="term" value="P:microtubule-based movement"/>
    <property type="evidence" value="ECO:0007669"/>
    <property type="project" value="InterPro"/>
</dbReference>
<evidence type="ECO:0000256" key="3">
    <source>
        <dbReference type="ARBA" id="ARBA00022490"/>
    </source>
</evidence>
<evidence type="ECO:0000256" key="1">
    <source>
        <dbReference type="ARBA" id="ARBA00004123"/>
    </source>
</evidence>
<dbReference type="GO" id="GO:0005875">
    <property type="term" value="C:microtubule associated complex"/>
    <property type="evidence" value="ECO:0007669"/>
    <property type="project" value="TreeGrafter"/>
</dbReference>
<sequence length="711" mass="77981">MDSGAKARPRRREMAAATSGIPGPPGKVGSRFSVLPSKFNTENWSLPGAGRCLSKVGASRRPPPARVRVAVRLRPFMDEATKASEPPCVRGIDSCSLEVANWRKYQETLKYQFDAFYGEKSTQQDIYVGSVQPILRHLLEGQNASVLAYGPTGAGKTHTMLGSPEQPGVIPRALMDLLQLTRDESAEGRPWDLSVTMSYLEIYQEKVLDLLDPASGDLVIREDCRGNILIPGLTQKPIASFSDFEQHFLPASRNRSVGATRLNQRSSRSHAVLLVKVDQRERLAPFRQREGKLYLIDLAGSEDNRRTGNQGIRLKESGAINSSLFVLGKVVDALSQGLPRIPYRDSKLTRLLQDSLGGSAHSIIIANIAPERRFYQDTISALNFTARSKEVINRPFTNESLQPHGEDNWSLSKLLSTSTRGTVLILLAIPPLFSALAPGKPSQTELPGPSEAKKAKGPEEESAGSPSSVAAPAPASEKLSLLGKLRSMDPATLESLLSLDRLLASQGSHGTPLLSTPKRERMALIKTVEEKNMEIERLKMKQKELEAKVLAQEALDPKDKENTPTVLQPLPSCTDTVAKPLKKAVVMPLQLEPKIHILKRGHKRKLEPSIASKPVEKAEDCWELQISPELLAHGRKKLLDLLNEGSVRDLRSLHLIGQKKAQLILGWRELHGPFSKVEDLEQVEGISGKQVESFLKANLLGLAAGQTCDSS</sequence>
<keyword evidence="9" id="KW-0238">DNA-binding</keyword>
<dbReference type="InterPro" id="IPR001752">
    <property type="entry name" value="Kinesin_motor_dom"/>
</dbReference>
<dbReference type="PRINTS" id="PR00380">
    <property type="entry name" value="KINESINHEAVY"/>
</dbReference>
<keyword evidence="6 15" id="KW-0067">ATP-binding</keyword>
<evidence type="ECO:0000259" key="19">
    <source>
        <dbReference type="PROSITE" id="PS50067"/>
    </source>
</evidence>
<keyword evidence="21" id="KW-1185">Reference proteome</keyword>
<dbReference type="InterPro" id="IPR027640">
    <property type="entry name" value="Kinesin-like_fam"/>
</dbReference>
<keyword evidence="11" id="KW-0206">Cytoskeleton</keyword>
<dbReference type="InterPro" id="IPR027417">
    <property type="entry name" value="P-loop_NTPase"/>
</dbReference>
<dbReference type="FunFam" id="3.40.850.10:FF:000043">
    <property type="entry name" value="Kinesin-like protein"/>
    <property type="match status" value="1"/>
</dbReference>
<dbReference type="GO" id="GO:0005524">
    <property type="term" value="F:ATP binding"/>
    <property type="evidence" value="ECO:0007669"/>
    <property type="project" value="UniProtKB-UniRule"/>
</dbReference>
<evidence type="ECO:0000256" key="18">
    <source>
        <dbReference type="SAM" id="MobiDB-lite"/>
    </source>
</evidence>
<protein>
    <recommendedName>
        <fullName evidence="16">Kinesin-like protein</fullName>
    </recommendedName>
</protein>
<keyword evidence="4 16" id="KW-0493">Microtubule</keyword>
<dbReference type="Gene3D" id="1.10.150.280">
    <property type="entry name" value="AF1531-like domain"/>
    <property type="match status" value="1"/>
</dbReference>
<dbReference type="AlphaFoldDB" id="A0AAW0HD52"/>
<dbReference type="GO" id="GO:0008017">
    <property type="term" value="F:microtubule binding"/>
    <property type="evidence" value="ECO:0007669"/>
    <property type="project" value="InterPro"/>
</dbReference>
<dbReference type="PANTHER" id="PTHR47969">
    <property type="entry name" value="CHROMOSOME-ASSOCIATED KINESIN KIF4A-RELATED"/>
    <property type="match status" value="1"/>
</dbReference>
<comment type="subcellular location">
    <subcellularLocation>
        <location evidence="2">Cytoplasm</location>
        <location evidence="2">Cytoskeleton</location>
    </subcellularLocation>
    <subcellularLocation>
        <location evidence="1">Nucleus</location>
    </subcellularLocation>
</comment>
<dbReference type="Pfam" id="PF12836">
    <property type="entry name" value="HHH_3"/>
    <property type="match status" value="1"/>
</dbReference>
<evidence type="ECO:0000256" key="8">
    <source>
        <dbReference type="ARBA" id="ARBA00023054"/>
    </source>
</evidence>
<evidence type="ECO:0000256" key="5">
    <source>
        <dbReference type="ARBA" id="ARBA00022741"/>
    </source>
</evidence>
<dbReference type="FunFam" id="1.10.150.280:FF:000002">
    <property type="entry name" value="Kinesin-like protein"/>
    <property type="match status" value="1"/>
</dbReference>
<feature type="region of interest" description="Disordered" evidence="18">
    <location>
        <begin position="1"/>
        <end position="27"/>
    </location>
</feature>
<dbReference type="GO" id="GO:0005874">
    <property type="term" value="C:microtubule"/>
    <property type="evidence" value="ECO:0007669"/>
    <property type="project" value="UniProtKB-KW"/>
</dbReference>
<comment type="subunit">
    <text evidence="14">Interacts with FAM83D and SIAH1.</text>
</comment>
<keyword evidence="8 17" id="KW-0175">Coiled coil</keyword>
<comment type="function">
    <text evidence="13">Kinesin family member that is involved in spindle formation and the movements of chromosomes during mitosis and meiosis. Binds to microtubules and to DNA. Plays a role in congression of laterally attached chromosomes in NDC80-depleted cells.</text>
</comment>
<dbReference type="Proteomes" id="UP001488838">
    <property type="component" value="Unassembled WGS sequence"/>
</dbReference>
<evidence type="ECO:0000313" key="21">
    <source>
        <dbReference type="Proteomes" id="UP001488838"/>
    </source>
</evidence>
<evidence type="ECO:0000256" key="12">
    <source>
        <dbReference type="ARBA" id="ARBA00023242"/>
    </source>
</evidence>
<dbReference type="Pfam" id="PF00225">
    <property type="entry name" value="Kinesin"/>
    <property type="match status" value="1"/>
</dbReference>
<name>A0AAW0HD52_MYOGA</name>
<reference evidence="20 21" key="1">
    <citation type="journal article" date="2023" name="bioRxiv">
        <title>Conserved and derived expression patterns and positive selection on dental genes reveal complex evolutionary context of ever-growing rodent molars.</title>
        <authorList>
            <person name="Calamari Z.T."/>
            <person name="Song A."/>
            <person name="Cohen E."/>
            <person name="Akter M."/>
            <person name="Roy R.D."/>
            <person name="Hallikas O."/>
            <person name="Christensen M.M."/>
            <person name="Li P."/>
            <person name="Marangoni P."/>
            <person name="Jernvall J."/>
            <person name="Klein O.D."/>
        </authorList>
    </citation>
    <scope>NUCLEOTIDE SEQUENCE [LARGE SCALE GENOMIC DNA]</scope>
    <source>
        <strain evidence="20">V071</strain>
    </source>
</reference>
<dbReference type="PANTHER" id="PTHR47969:SF9">
    <property type="entry name" value="KINESIN-LIKE PROTEIN"/>
    <property type="match status" value="1"/>
</dbReference>
<dbReference type="InterPro" id="IPR036961">
    <property type="entry name" value="Kinesin_motor_dom_sf"/>
</dbReference>
<evidence type="ECO:0000256" key="15">
    <source>
        <dbReference type="PROSITE-ProRule" id="PRU00283"/>
    </source>
</evidence>
<dbReference type="GO" id="GO:0005634">
    <property type="term" value="C:nucleus"/>
    <property type="evidence" value="ECO:0007669"/>
    <property type="project" value="UniProtKB-SubCell"/>
</dbReference>
<evidence type="ECO:0000256" key="16">
    <source>
        <dbReference type="RuleBase" id="RU000394"/>
    </source>
</evidence>
<dbReference type="SMART" id="SM00129">
    <property type="entry name" value="KISc"/>
    <property type="match status" value="1"/>
</dbReference>
<evidence type="ECO:0000256" key="4">
    <source>
        <dbReference type="ARBA" id="ARBA00022701"/>
    </source>
</evidence>
<keyword evidence="7" id="KW-0832">Ubl conjugation</keyword>
<keyword evidence="12" id="KW-0539">Nucleus</keyword>